<feature type="compositionally biased region" description="Basic residues" evidence="1">
    <location>
        <begin position="34"/>
        <end position="45"/>
    </location>
</feature>
<dbReference type="EMBL" id="JALLAZ020001648">
    <property type="protein sequence ID" value="KAL3769681.1"/>
    <property type="molecule type" value="Genomic_DNA"/>
</dbReference>
<feature type="transmembrane region" description="Helical" evidence="2">
    <location>
        <begin position="250"/>
        <end position="267"/>
    </location>
</feature>
<evidence type="ECO:0008006" key="5">
    <source>
        <dbReference type="Google" id="ProtNLM"/>
    </source>
</evidence>
<evidence type="ECO:0000313" key="3">
    <source>
        <dbReference type="EMBL" id="KAL3769681.1"/>
    </source>
</evidence>
<feature type="compositionally biased region" description="Basic and acidic residues" evidence="1">
    <location>
        <begin position="1"/>
        <end position="29"/>
    </location>
</feature>
<evidence type="ECO:0000256" key="2">
    <source>
        <dbReference type="SAM" id="Phobius"/>
    </source>
</evidence>
<comment type="caution">
    <text evidence="3">The sequence shown here is derived from an EMBL/GenBank/DDBJ whole genome shotgun (WGS) entry which is preliminary data.</text>
</comment>
<keyword evidence="2" id="KW-1133">Transmembrane helix</keyword>
<dbReference type="AlphaFoldDB" id="A0ABD3N0N2"/>
<gene>
    <name evidence="3" type="ORF">ACHAW5_010262</name>
</gene>
<keyword evidence="2" id="KW-0472">Membrane</keyword>
<feature type="region of interest" description="Disordered" evidence="1">
    <location>
        <begin position="1"/>
        <end position="60"/>
    </location>
</feature>
<proteinExistence type="predicted"/>
<organism evidence="3 4">
    <name type="scientific">Stephanodiscus triporus</name>
    <dbReference type="NCBI Taxonomy" id="2934178"/>
    <lineage>
        <taxon>Eukaryota</taxon>
        <taxon>Sar</taxon>
        <taxon>Stramenopiles</taxon>
        <taxon>Ochrophyta</taxon>
        <taxon>Bacillariophyta</taxon>
        <taxon>Coscinodiscophyceae</taxon>
        <taxon>Thalassiosirophycidae</taxon>
        <taxon>Stephanodiscales</taxon>
        <taxon>Stephanodiscaceae</taxon>
        <taxon>Stephanodiscus</taxon>
    </lineage>
</organism>
<feature type="transmembrane region" description="Helical" evidence="2">
    <location>
        <begin position="84"/>
        <end position="108"/>
    </location>
</feature>
<evidence type="ECO:0000313" key="4">
    <source>
        <dbReference type="Proteomes" id="UP001530315"/>
    </source>
</evidence>
<reference evidence="3 4" key="1">
    <citation type="submission" date="2024-10" db="EMBL/GenBank/DDBJ databases">
        <title>Updated reference genomes for cyclostephanoid diatoms.</title>
        <authorList>
            <person name="Roberts W.R."/>
            <person name="Alverson A.J."/>
        </authorList>
    </citation>
    <scope>NUCLEOTIDE SEQUENCE [LARGE SCALE GENOMIC DNA]</scope>
    <source>
        <strain evidence="3 4">AJA276-08</strain>
    </source>
</reference>
<name>A0ABD3N0N2_9STRA</name>
<dbReference type="Proteomes" id="UP001530315">
    <property type="component" value="Unassembled WGS sequence"/>
</dbReference>
<sequence>MSRHIDENPRDLVLERSSDSDGDDIERGTPAKQNGRRTPKGKNNKARSLSSENGHASNSTIEKKRFDGDAFLDKRVMTPNQERFNAITMIPGMVYTLYFILAGCWITACDRQDDAAVRLSEDSSYWAGMASGAFGDDDGWGGGGLGCVHGSELPYIMALPPLPVVAAAVGTLVHSPVSINYHWWYATSLDPSRRIEHWSRRLDHAFIHFSSACAAYATSGRVDFFLLNVAYNMDCAYRQFEEKVCPRRNLYRVASSIFLSVLPVLAYRHYLLFFQIFAMFAVSGWYFLIGFTAPQQLFVRYPVGGWSHGLFHLVLSFLPHLIMKVATQVESSQENKAWHGCT</sequence>
<accession>A0ABD3N0N2</accession>
<feature type="compositionally biased region" description="Polar residues" evidence="1">
    <location>
        <begin position="46"/>
        <end position="60"/>
    </location>
</feature>
<protein>
    <recommendedName>
        <fullName evidence="5">Alkaline ceramidase</fullName>
    </recommendedName>
</protein>
<keyword evidence="2" id="KW-0812">Transmembrane</keyword>
<keyword evidence="4" id="KW-1185">Reference proteome</keyword>
<feature type="transmembrane region" description="Helical" evidence="2">
    <location>
        <begin position="272"/>
        <end position="293"/>
    </location>
</feature>
<evidence type="ECO:0000256" key="1">
    <source>
        <dbReference type="SAM" id="MobiDB-lite"/>
    </source>
</evidence>